<sequence length="38" mass="4439">MTPEWSWLLVGGVALTIWACVLDARTIGQRIRDRQNRR</sequence>
<keyword evidence="3" id="KW-1185">Reference proteome</keyword>
<evidence type="ECO:0000256" key="1">
    <source>
        <dbReference type="SAM" id="Phobius"/>
    </source>
</evidence>
<keyword evidence="1" id="KW-0812">Transmembrane</keyword>
<keyword evidence="1" id="KW-1133">Transmembrane helix</keyword>
<reference evidence="3" key="1">
    <citation type="submission" date="2017-02" db="EMBL/GenBank/DDBJ databases">
        <authorList>
            <person name="Dridi B."/>
        </authorList>
    </citation>
    <scope>NUCLEOTIDE SEQUENCE [LARGE SCALE GENOMIC DNA]</scope>
    <source>
        <strain evidence="3">EB411</strain>
    </source>
</reference>
<proteinExistence type="predicted"/>
<organism evidence="2 3">
    <name type="scientific">Mycetocola reblochoni REB411</name>
    <dbReference type="NCBI Taxonomy" id="1255698"/>
    <lineage>
        <taxon>Bacteria</taxon>
        <taxon>Bacillati</taxon>
        <taxon>Actinomycetota</taxon>
        <taxon>Actinomycetes</taxon>
        <taxon>Micrococcales</taxon>
        <taxon>Microbacteriaceae</taxon>
        <taxon>Mycetocola</taxon>
    </lineage>
</organism>
<accession>A0A1R4IWW1</accession>
<name>A0A1R4IWW1_9MICO</name>
<evidence type="ECO:0000313" key="2">
    <source>
        <dbReference type="EMBL" id="SJN24045.1"/>
    </source>
</evidence>
<protein>
    <submittedName>
        <fullName evidence="2">Uncharacterized protein</fullName>
    </submittedName>
</protein>
<evidence type="ECO:0000313" key="3">
    <source>
        <dbReference type="Proteomes" id="UP000196778"/>
    </source>
</evidence>
<dbReference type="Proteomes" id="UP000196778">
    <property type="component" value="Unassembled WGS sequence"/>
</dbReference>
<feature type="transmembrane region" description="Helical" evidence="1">
    <location>
        <begin position="6"/>
        <end position="28"/>
    </location>
</feature>
<dbReference type="EMBL" id="FUKR01000022">
    <property type="protein sequence ID" value="SJN24045.1"/>
    <property type="molecule type" value="Genomic_DNA"/>
</dbReference>
<keyword evidence="1" id="KW-0472">Membrane</keyword>
<dbReference type="AlphaFoldDB" id="A0A1R4IWW1"/>
<gene>
    <name evidence="2" type="ORF">FM119_03970</name>
</gene>